<dbReference type="Pfam" id="PF07963">
    <property type="entry name" value="N_methyl"/>
    <property type="match status" value="1"/>
</dbReference>
<evidence type="ECO:0000256" key="4">
    <source>
        <dbReference type="ARBA" id="ARBA00023237"/>
    </source>
</evidence>
<dbReference type="InterPro" id="IPR012902">
    <property type="entry name" value="N_methyl_site"/>
</dbReference>
<dbReference type="Proteomes" id="UP000192582">
    <property type="component" value="Unassembled WGS sequence"/>
</dbReference>
<dbReference type="AlphaFoldDB" id="A0A1W1VRY8"/>
<keyword evidence="5" id="KW-0472">Membrane</keyword>
<evidence type="ECO:0000313" key="7">
    <source>
        <dbReference type="Proteomes" id="UP000192582"/>
    </source>
</evidence>
<comment type="subcellular location">
    <subcellularLocation>
        <location evidence="1">Cell outer membrane</location>
        <topology evidence="1">Single-pass membrane protein</topology>
    </subcellularLocation>
    <subcellularLocation>
        <location evidence="2">Periplasm</location>
    </subcellularLocation>
</comment>
<evidence type="ECO:0000256" key="2">
    <source>
        <dbReference type="ARBA" id="ARBA00004418"/>
    </source>
</evidence>
<accession>A0A1W1VRY8</accession>
<dbReference type="PROSITE" id="PS00409">
    <property type="entry name" value="PROKAR_NTER_METHYL"/>
    <property type="match status" value="1"/>
</dbReference>
<dbReference type="OrthoDB" id="9993639at2"/>
<name>A0A1W1VRY8_9DEIO</name>
<keyword evidence="4" id="KW-0998">Cell outer membrane</keyword>
<dbReference type="GO" id="GO:0009279">
    <property type="term" value="C:cell outer membrane"/>
    <property type="evidence" value="ECO:0007669"/>
    <property type="project" value="UniProtKB-SubCell"/>
</dbReference>
<feature type="transmembrane region" description="Helical" evidence="5">
    <location>
        <begin position="46"/>
        <end position="68"/>
    </location>
</feature>
<sequence length="209" mass="22113">MGRLQAHHQRSPLHLLKRQGGINLPMTAERSANTLIHGFRSSGFTLLELLIVIAVIAILASVGFFSYANFKNPARDASQVVYGILSGTRSESTSNTVSQRLLLGSSGNLLIQQAKNCSTASPSSWTNIKTISYGELTGGTVPSTFVISTPTTAPDASLPANYKLVVCFNSRGLAYIPSDATVGSVRVSDGKHSYVVEVALGGAVRVYGI</sequence>
<proteinExistence type="predicted"/>
<keyword evidence="5" id="KW-0812">Transmembrane</keyword>
<keyword evidence="5" id="KW-1133">Transmembrane helix</keyword>
<organism evidence="6 7">
    <name type="scientific">Deinococcus hopiensis KR-140</name>
    <dbReference type="NCBI Taxonomy" id="695939"/>
    <lineage>
        <taxon>Bacteria</taxon>
        <taxon>Thermotogati</taxon>
        <taxon>Deinococcota</taxon>
        <taxon>Deinococci</taxon>
        <taxon>Deinococcales</taxon>
        <taxon>Deinococcaceae</taxon>
        <taxon>Deinococcus</taxon>
    </lineage>
</organism>
<gene>
    <name evidence="6" type="ORF">SAMN00790413_02940</name>
</gene>
<evidence type="ECO:0000256" key="3">
    <source>
        <dbReference type="ARBA" id="ARBA00022764"/>
    </source>
</evidence>
<dbReference type="InterPro" id="IPR045584">
    <property type="entry name" value="Pilin-like"/>
</dbReference>
<reference evidence="6 7" key="1">
    <citation type="submission" date="2017-04" db="EMBL/GenBank/DDBJ databases">
        <authorList>
            <person name="Afonso C.L."/>
            <person name="Miller P.J."/>
            <person name="Scott M.A."/>
            <person name="Spackman E."/>
            <person name="Goraichik I."/>
            <person name="Dimitrov K.M."/>
            <person name="Suarez D.L."/>
            <person name="Swayne D.E."/>
        </authorList>
    </citation>
    <scope>NUCLEOTIDE SEQUENCE [LARGE SCALE GENOMIC DNA]</scope>
    <source>
        <strain evidence="6 7">KR-140</strain>
    </source>
</reference>
<dbReference type="GO" id="GO:0042597">
    <property type="term" value="C:periplasmic space"/>
    <property type="evidence" value="ECO:0007669"/>
    <property type="project" value="UniProtKB-SubCell"/>
</dbReference>
<dbReference type="SUPFAM" id="SSF54523">
    <property type="entry name" value="Pili subunits"/>
    <property type="match status" value="1"/>
</dbReference>
<keyword evidence="7" id="KW-1185">Reference proteome</keyword>
<evidence type="ECO:0000256" key="1">
    <source>
        <dbReference type="ARBA" id="ARBA00004203"/>
    </source>
</evidence>
<keyword evidence="3" id="KW-0574">Periplasm</keyword>
<dbReference type="Gene3D" id="3.30.700.10">
    <property type="entry name" value="Glycoprotein, Type 4 Pilin"/>
    <property type="match status" value="1"/>
</dbReference>
<dbReference type="NCBIfam" id="TIGR02532">
    <property type="entry name" value="IV_pilin_GFxxxE"/>
    <property type="match status" value="1"/>
</dbReference>
<evidence type="ECO:0000313" key="6">
    <source>
        <dbReference type="EMBL" id="SMB95674.1"/>
    </source>
</evidence>
<protein>
    <submittedName>
        <fullName evidence="6">Prepilin-type N-terminal cleavage/methylation domain-containing protein</fullName>
    </submittedName>
</protein>
<dbReference type="EMBL" id="FWWU01000009">
    <property type="protein sequence ID" value="SMB95674.1"/>
    <property type="molecule type" value="Genomic_DNA"/>
</dbReference>
<evidence type="ECO:0000256" key="5">
    <source>
        <dbReference type="SAM" id="Phobius"/>
    </source>
</evidence>